<dbReference type="InterPro" id="IPR009006">
    <property type="entry name" value="Ala_racemase/Decarboxylase_C"/>
</dbReference>
<dbReference type="SUPFAM" id="SSF53623">
    <property type="entry name" value="MurD-like peptide ligases, catalytic domain"/>
    <property type="match status" value="1"/>
</dbReference>
<dbReference type="Gene3D" id="3.40.1190.10">
    <property type="entry name" value="Mur-like, catalytic domain"/>
    <property type="match status" value="1"/>
</dbReference>
<gene>
    <name evidence="9" type="ORF">SAMN03080617_00096</name>
</gene>
<dbReference type="NCBIfam" id="TIGR00492">
    <property type="entry name" value="alr"/>
    <property type="match status" value="1"/>
</dbReference>
<dbReference type="GO" id="GO:0008784">
    <property type="term" value="F:alanine racemase activity"/>
    <property type="evidence" value="ECO:0007669"/>
    <property type="project" value="UniProtKB-UniRule"/>
</dbReference>
<proteinExistence type="inferred from homology"/>
<evidence type="ECO:0000256" key="5">
    <source>
        <dbReference type="HAMAP-Rule" id="MF_01201"/>
    </source>
</evidence>
<dbReference type="RefSeq" id="WP_092727988.1">
    <property type="nucleotide sequence ID" value="NZ_FMXE01000002.1"/>
</dbReference>
<dbReference type="NCBIfam" id="NF008897">
    <property type="entry name" value="PRK11930.1"/>
    <property type="match status" value="1"/>
</dbReference>
<dbReference type="GO" id="GO:0047480">
    <property type="term" value="F:UDP-N-acetylmuramoyl-tripeptide-D-alanyl-D-alanine ligase activity"/>
    <property type="evidence" value="ECO:0007669"/>
    <property type="project" value="InterPro"/>
</dbReference>
<dbReference type="InterPro" id="IPR035911">
    <property type="entry name" value="MurE/MurF_N"/>
</dbReference>
<dbReference type="HAMAP" id="MF_01201">
    <property type="entry name" value="Ala_racemase"/>
    <property type="match status" value="1"/>
</dbReference>
<accession>A0A1G5UVP6</accession>
<dbReference type="Proteomes" id="UP000198756">
    <property type="component" value="Unassembled WGS sequence"/>
</dbReference>
<keyword evidence="10" id="KW-1185">Reference proteome</keyword>
<dbReference type="Pfam" id="PF01168">
    <property type="entry name" value="Ala_racemase_N"/>
    <property type="match status" value="1"/>
</dbReference>
<evidence type="ECO:0000256" key="4">
    <source>
        <dbReference type="ARBA" id="ARBA00023235"/>
    </source>
</evidence>
<evidence type="ECO:0000259" key="8">
    <source>
        <dbReference type="SMART" id="SM01005"/>
    </source>
</evidence>
<dbReference type="AlphaFoldDB" id="A0A1G5UVP6"/>
<organism evidence="9 10">
    <name type="scientific">Algoriphagus alkaliphilus</name>
    <dbReference type="NCBI Taxonomy" id="279824"/>
    <lineage>
        <taxon>Bacteria</taxon>
        <taxon>Pseudomonadati</taxon>
        <taxon>Bacteroidota</taxon>
        <taxon>Cytophagia</taxon>
        <taxon>Cytophagales</taxon>
        <taxon>Cyclobacteriaceae</taxon>
        <taxon>Algoriphagus</taxon>
    </lineage>
</organism>
<feature type="modified residue" description="N6-(pyridoxal phosphate)lysine" evidence="5 6">
    <location>
        <position position="492"/>
    </location>
</feature>
<evidence type="ECO:0000256" key="6">
    <source>
        <dbReference type="PIRSR" id="PIRSR600821-50"/>
    </source>
</evidence>
<dbReference type="SUPFAM" id="SSF51419">
    <property type="entry name" value="PLP-binding barrel"/>
    <property type="match status" value="1"/>
</dbReference>
<dbReference type="FunFam" id="3.20.20.10:FF:000002">
    <property type="entry name" value="Alanine racemase"/>
    <property type="match status" value="1"/>
</dbReference>
<comment type="similarity">
    <text evidence="5">Belongs to the alanine racemase family.</text>
</comment>
<dbReference type="UniPathway" id="UPA00042">
    <property type="reaction ID" value="UER00497"/>
</dbReference>
<dbReference type="CDD" id="cd00430">
    <property type="entry name" value="PLPDE_III_AR"/>
    <property type="match status" value="1"/>
</dbReference>
<keyword evidence="4 5" id="KW-0413">Isomerase</keyword>
<dbReference type="PRINTS" id="PR00992">
    <property type="entry name" value="ALARACEMASE"/>
</dbReference>
<dbReference type="NCBIfam" id="TIGR01143">
    <property type="entry name" value="murF"/>
    <property type="match status" value="1"/>
</dbReference>
<evidence type="ECO:0000256" key="7">
    <source>
        <dbReference type="PIRSR" id="PIRSR600821-52"/>
    </source>
</evidence>
<dbReference type="Gene3D" id="3.20.20.10">
    <property type="entry name" value="Alanine racemase"/>
    <property type="match status" value="1"/>
</dbReference>
<dbReference type="InterPro" id="IPR005863">
    <property type="entry name" value="UDP-N-AcMur_synth"/>
</dbReference>
<keyword evidence="3 5" id="KW-0663">Pyridoxal phosphate</keyword>
<dbReference type="OrthoDB" id="9801978at2"/>
<feature type="active site" description="Proton acceptor; specific for L-alanine" evidence="5">
    <location>
        <position position="717"/>
    </location>
</feature>
<dbReference type="Pfam" id="PF00842">
    <property type="entry name" value="Ala_racemase_C"/>
    <property type="match status" value="1"/>
</dbReference>
<dbReference type="Gene3D" id="3.40.1390.10">
    <property type="entry name" value="MurE/MurF, N-terminal domain"/>
    <property type="match status" value="1"/>
</dbReference>
<feature type="binding site" evidence="5 7">
    <location>
        <position position="766"/>
    </location>
    <ligand>
        <name>substrate</name>
    </ligand>
</feature>
<evidence type="ECO:0000313" key="10">
    <source>
        <dbReference type="Proteomes" id="UP000198756"/>
    </source>
</evidence>
<evidence type="ECO:0000256" key="3">
    <source>
        <dbReference type="ARBA" id="ARBA00022898"/>
    </source>
</evidence>
<dbReference type="GO" id="GO:0030170">
    <property type="term" value="F:pyridoxal phosphate binding"/>
    <property type="evidence" value="ECO:0007669"/>
    <property type="project" value="UniProtKB-UniRule"/>
</dbReference>
<dbReference type="SUPFAM" id="SSF50621">
    <property type="entry name" value="Alanine racemase C-terminal domain-like"/>
    <property type="match status" value="1"/>
</dbReference>
<dbReference type="InterPro" id="IPR036615">
    <property type="entry name" value="Mur_ligase_C_dom_sf"/>
</dbReference>
<reference evidence="10" key="1">
    <citation type="submission" date="2016-10" db="EMBL/GenBank/DDBJ databases">
        <authorList>
            <person name="Varghese N."/>
            <person name="Submissions S."/>
        </authorList>
    </citation>
    <scope>NUCLEOTIDE SEQUENCE [LARGE SCALE GENOMIC DNA]</scope>
    <source>
        <strain evidence="10">DSM 22703</strain>
    </source>
</reference>
<comment type="pathway">
    <text evidence="5">Amino-acid biosynthesis; D-alanine biosynthesis; D-alanine from L-alanine: step 1/1.</text>
</comment>
<protein>
    <recommendedName>
        <fullName evidence="5">Alanine racemase</fullName>
        <ecNumber evidence="5">5.1.1.1</ecNumber>
    </recommendedName>
</protein>
<dbReference type="InterPro" id="IPR011079">
    <property type="entry name" value="Ala_racemase_C"/>
</dbReference>
<dbReference type="InterPro" id="IPR013221">
    <property type="entry name" value="Mur_ligase_cen"/>
</dbReference>
<dbReference type="Pfam" id="PF08245">
    <property type="entry name" value="Mur_ligase_M"/>
    <property type="match status" value="1"/>
</dbReference>
<dbReference type="GO" id="GO:0005829">
    <property type="term" value="C:cytosol"/>
    <property type="evidence" value="ECO:0007669"/>
    <property type="project" value="TreeGrafter"/>
</dbReference>
<dbReference type="InterPro" id="IPR036565">
    <property type="entry name" value="Mur-like_cat_sf"/>
</dbReference>
<dbReference type="SMART" id="SM01005">
    <property type="entry name" value="Ala_racemase_C"/>
    <property type="match status" value="1"/>
</dbReference>
<evidence type="ECO:0000256" key="2">
    <source>
        <dbReference type="ARBA" id="ARBA00001933"/>
    </source>
</evidence>
<comment type="function">
    <text evidence="5">Catalyzes the interconversion of L-alanine and D-alanine. May also act on other amino acids.</text>
</comment>
<dbReference type="Gene3D" id="3.90.190.20">
    <property type="entry name" value="Mur ligase, C-terminal domain"/>
    <property type="match status" value="1"/>
</dbReference>
<dbReference type="EMBL" id="FMXE01000002">
    <property type="protein sequence ID" value="SDA37691.1"/>
    <property type="molecule type" value="Genomic_DNA"/>
</dbReference>
<evidence type="ECO:0000313" key="9">
    <source>
        <dbReference type="EMBL" id="SDA37691.1"/>
    </source>
</evidence>
<feature type="active site" description="Proton acceptor; specific for D-alanine" evidence="5">
    <location>
        <position position="492"/>
    </location>
</feature>
<sequence length="822" mass="91499">MLSSLSITQLEELTGGKAQGKEFPGLITQISIDSRQIIQPEQCLFVALRGVKADGADFIPTLIQAGLRVFLVHQDRTIDPELAKNATFIPVKNTRNALQAIASFQRSQFIKPVVGITGSNGKTIVKEWLGQVLSQSFTVAKSPKSYNSQVGVPLSIFGIQAYHQVAILEAGVSKLGEMHTLSAMISPNLGIFTNIGTAHEEGFSSIEEKIREKLQLFQNSQLLIYCRDQALVSKEIQETFSKERLISWSEKPGADFVVSAKKQETQTKLILIKSDLNTFTFQIPFTDTASIENITHVIVAALTLGQEIPSIQEGLKHLKPVDMRLTLKPGLNDSLIIDDTYNNDIAGLKVALEFLSQQRPKRRKILILSDLLQQGIPEKIYSEVSELIKSYGLDQIIGVGGDVSRLRDFFPNQFSNYPTTEALLQSIDTDAFQNDLILITGARPFAFERIVNRLQQRIHGTTLEINLNALTHNFNFYKRQVKPETKMMVMVKAFAYGGGAAEIANHLQTMGADYLAVAFSDEGVSLRKQGIRLPIMVLNPVEESFDLLREFDLEPVVFSPDFFGKLGRYAQNHQIQLPIHLDLDTGMHRLGFEKLQLEELKVLIHSFPELGIASLYTHLVGADEEEHEEFSLGQLRLFMEMKEELEEILDYRPLVHALNSAGIIRYPEFQMDMVRLGIGLYGVEVTGKRDAELKSVSTLKTTISQVKILPPGATVGYSRKGKLPHGGKIATLAIGYADGYDRRFSQGKGYVLINGKKASVIGNVCMDMTMVDISDIDAKAGDEAIIYGEQISLKELGDQIGTIPYELLTNISTRVKRVYYLD</sequence>
<dbReference type="Pfam" id="PF01225">
    <property type="entry name" value="Mur_ligase"/>
    <property type="match status" value="1"/>
</dbReference>
<dbReference type="InterPro" id="IPR000713">
    <property type="entry name" value="Mur_ligase_N"/>
</dbReference>
<feature type="domain" description="Alanine racemase C-terminal" evidence="8">
    <location>
        <begin position="696"/>
        <end position="820"/>
    </location>
</feature>
<dbReference type="SUPFAM" id="SSF63418">
    <property type="entry name" value="MurE/MurF N-terminal domain"/>
    <property type="match status" value="1"/>
</dbReference>
<dbReference type="GO" id="GO:0071555">
    <property type="term" value="P:cell wall organization"/>
    <property type="evidence" value="ECO:0007669"/>
    <property type="project" value="InterPro"/>
</dbReference>
<dbReference type="EC" id="5.1.1.1" evidence="5"/>
<comment type="cofactor">
    <cofactor evidence="2 5 6">
        <name>pyridoxal 5'-phosphate</name>
        <dbReference type="ChEBI" id="CHEBI:597326"/>
    </cofactor>
</comment>
<evidence type="ECO:0000256" key="1">
    <source>
        <dbReference type="ARBA" id="ARBA00000316"/>
    </source>
</evidence>
<name>A0A1G5UVP6_9BACT</name>
<dbReference type="SUPFAM" id="SSF53244">
    <property type="entry name" value="MurD-like peptide ligases, peptide-binding domain"/>
    <property type="match status" value="1"/>
</dbReference>
<dbReference type="Gene3D" id="2.40.37.10">
    <property type="entry name" value="Lyase, Ornithine Decarboxylase, Chain A, domain 1"/>
    <property type="match status" value="1"/>
</dbReference>
<dbReference type="InterPro" id="IPR000821">
    <property type="entry name" value="Ala_racemase"/>
</dbReference>
<comment type="catalytic activity">
    <reaction evidence="1 5">
        <text>L-alanine = D-alanine</text>
        <dbReference type="Rhea" id="RHEA:20249"/>
        <dbReference type="ChEBI" id="CHEBI:57416"/>
        <dbReference type="ChEBI" id="CHEBI:57972"/>
        <dbReference type="EC" id="5.1.1.1"/>
    </reaction>
</comment>
<dbReference type="InterPro" id="IPR029066">
    <property type="entry name" value="PLP-binding_barrel"/>
</dbReference>
<dbReference type="PANTHER" id="PTHR30511:SF0">
    <property type="entry name" value="ALANINE RACEMASE, CATABOLIC-RELATED"/>
    <property type="match status" value="1"/>
</dbReference>
<feature type="binding site" evidence="5 7">
    <location>
        <position position="589"/>
    </location>
    <ligand>
        <name>substrate</name>
    </ligand>
</feature>
<dbReference type="GO" id="GO:0030632">
    <property type="term" value="P:D-alanine biosynthetic process"/>
    <property type="evidence" value="ECO:0007669"/>
    <property type="project" value="UniProtKB-UniRule"/>
</dbReference>
<dbReference type="GO" id="GO:0005524">
    <property type="term" value="F:ATP binding"/>
    <property type="evidence" value="ECO:0007669"/>
    <property type="project" value="InterPro"/>
</dbReference>
<keyword evidence="9" id="KW-0436">Ligase</keyword>
<dbReference type="STRING" id="279824.SAMN03080617_00096"/>
<dbReference type="PANTHER" id="PTHR30511">
    <property type="entry name" value="ALANINE RACEMASE"/>
    <property type="match status" value="1"/>
</dbReference>
<dbReference type="InterPro" id="IPR001608">
    <property type="entry name" value="Ala_racemase_N"/>
</dbReference>